<dbReference type="EMBL" id="JACJTU010000009">
    <property type="protein sequence ID" value="MBD2734616.1"/>
    <property type="molecule type" value="Genomic_DNA"/>
</dbReference>
<comment type="caution">
    <text evidence="1">The sequence shown here is derived from an EMBL/GenBank/DDBJ whole genome shotgun (WGS) entry which is preliminary data.</text>
</comment>
<keyword evidence="2" id="KW-1185">Reference proteome</keyword>
<name>A0ABR8K580_9NOSO</name>
<organism evidence="1 2">
    <name type="scientific">Nostoc paludosum FACHB-159</name>
    <dbReference type="NCBI Taxonomy" id="2692908"/>
    <lineage>
        <taxon>Bacteria</taxon>
        <taxon>Bacillati</taxon>
        <taxon>Cyanobacteriota</taxon>
        <taxon>Cyanophyceae</taxon>
        <taxon>Nostocales</taxon>
        <taxon>Nostocaceae</taxon>
        <taxon>Nostoc</taxon>
    </lineage>
</organism>
<dbReference type="RefSeq" id="WP_190955315.1">
    <property type="nucleotide sequence ID" value="NZ_JACJTU010000009.1"/>
</dbReference>
<reference evidence="1 2" key="1">
    <citation type="journal article" date="2020" name="ISME J.">
        <title>Comparative genomics reveals insights into cyanobacterial evolution and habitat adaptation.</title>
        <authorList>
            <person name="Chen M.Y."/>
            <person name="Teng W.K."/>
            <person name="Zhao L."/>
            <person name="Hu C.X."/>
            <person name="Zhou Y.K."/>
            <person name="Han B.P."/>
            <person name="Song L.R."/>
            <person name="Shu W.S."/>
        </authorList>
    </citation>
    <scope>NUCLEOTIDE SEQUENCE [LARGE SCALE GENOMIC DNA]</scope>
    <source>
        <strain evidence="1 2">FACHB-159</strain>
    </source>
</reference>
<protein>
    <submittedName>
        <fullName evidence="1">Uncharacterized protein</fullName>
    </submittedName>
</protein>
<evidence type="ECO:0000313" key="1">
    <source>
        <dbReference type="EMBL" id="MBD2734616.1"/>
    </source>
</evidence>
<sequence length="68" mass="7733">MISRTLDLIFIDSFAFMINKTLGLLLSTKICNYSWEGKGEELSQKEQVGTDHLPQVLISQDIEHGHQN</sequence>
<proteinExistence type="predicted"/>
<dbReference type="Proteomes" id="UP000637383">
    <property type="component" value="Unassembled WGS sequence"/>
</dbReference>
<evidence type="ECO:0000313" key="2">
    <source>
        <dbReference type="Proteomes" id="UP000637383"/>
    </source>
</evidence>
<accession>A0ABR8K580</accession>
<gene>
    <name evidence="1" type="ORF">H6H03_11955</name>
</gene>